<dbReference type="InterPro" id="IPR056884">
    <property type="entry name" value="NPHP3-like_N"/>
</dbReference>
<dbReference type="OrthoDB" id="7464126at2759"/>
<sequence>MLDMLEELRDVITTKREECENKRWKYTVGGKEVVLRDVAEKVITWISKFKEIGDIAVGFDQVHAALPWAAVRFLLQIAVAGVEQIGALLVGADTITYLTNRCKIYEVLYLYGAINPTELCVTNLETALVELYAAMLRFLAEAVSIYEKRSGGRSVHALLNPLAVQNFVENCRSLEQRVDIEARLCESVHSRSADSKLSGKTEQLKQILEDLQKPLLRVDDRVGTLWEKSNKQDRLEILMWISSIPHEDDHTSKSEGRTAGTGQWLLDSGAGKTKLVSKVVDDLRGQLTSRPNDEGFASFYCDRNQTDRQDPKQVLRCLVKQLSTSSFNRAHGVLQPALVELYRKKQLTAGASVDVPIEECAATLLQLLDVYPQTTIVLDALDECDRRTRKRLIEVLDSLVSQSPKPVKIFISSRPDQDIKTRFETGPNVSIKATDNEKDIAKFVEQMMKKNGSHLSDDLRKRIVSTLLVKSQGMFQWASLMIGELLELHRERDIIDQLGKLPETLDKAYNEIFAIIRAQKGSKPDIAHRAFQWVACSYGPLSTEQLVAAVCQDPEQDTVTEVDVDATFILDACRNLLVLDSTQNVWRFSHLSVQEYVEQGHATHGQANALVANICLALLNDPIWMSIGWTSPRKFSSAVNSNPRLASADPRAKPLLNLYEYAIYHWQNHVQRHSEGPDDTRLSRALQKFLGSADQSSPAYQHWLGKSPDEDFGFGLLNSPTCNGFEAQLIQREQLRPASSALISVCALGFDEVLADWWSTGTFDVEQRNTGNESLLYLAVKGGHRDVARLLLSFGADPSPQGGPVPLVAAIVRKDEEIVRLLLRPGADVNARDRALQDENTTALQAAAREGRDNIAGLMLRSGANVQAKDGSMGTALQAAAYLGHESLVKLLLSAGAEVNAGSKRWCTALQAAADGGNLAIVSSLLNSGAEIDKRGDYYGTALQAAAACYYYSALQVAAARGGESALQVVEMLLAAGADVNAYGGSLYSALQAAAVRGDEKALPMVETLLTARADVNAYGGYYYSALQAAAASGGERALQVVEMLLTAGANVNAYGGQCYSALRAAAACKDEEAGLQTVELLLMAGADVDARGGSNNKTALQTAIEYGREAIVQLLLSSGADTSLITGNYGCALPIAVYTGQKSTVKKMIEAGADVNTVSEEHGSPLTFHRLASSNVTHAT</sequence>
<feature type="repeat" description="ANK" evidence="2">
    <location>
        <begin position="839"/>
        <end position="871"/>
    </location>
</feature>
<name>A0A4U0Y4A6_9PEZI</name>
<feature type="repeat" description="ANK" evidence="2">
    <location>
        <begin position="905"/>
        <end position="937"/>
    </location>
</feature>
<dbReference type="InterPro" id="IPR056125">
    <property type="entry name" value="DUF7708"/>
</dbReference>
<keyword evidence="1" id="KW-0677">Repeat</keyword>
<dbReference type="Gene3D" id="1.25.40.20">
    <property type="entry name" value="Ankyrin repeat-containing domain"/>
    <property type="match status" value="2"/>
</dbReference>
<dbReference type="AlphaFoldDB" id="A0A4U0Y4A6"/>
<feature type="repeat" description="ANK" evidence="2">
    <location>
        <begin position="1022"/>
        <end position="1057"/>
    </location>
</feature>
<organism evidence="5 6">
    <name type="scientific">Cryomyces minteri</name>
    <dbReference type="NCBI Taxonomy" id="331657"/>
    <lineage>
        <taxon>Eukaryota</taxon>
        <taxon>Fungi</taxon>
        <taxon>Dikarya</taxon>
        <taxon>Ascomycota</taxon>
        <taxon>Pezizomycotina</taxon>
        <taxon>Dothideomycetes</taxon>
        <taxon>Dothideomycetes incertae sedis</taxon>
        <taxon>Cryomyces</taxon>
    </lineage>
</organism>
<feature type="repeat" description="ANK" evidence="2">
    <location>
        <begin position="872"/>
        <end position="904"/>
    </location>
</feature>
<feature type="repeat" description="ANK" evidence="2">
    <location>
        <begin position="1096"/>
        <end position="1128"/>
    </location>
</feature>
<dbReference type="SUPFAM" id="SSF48403">
    <property type="entry name" value="Ankyrin repeat"/>
    <property type="match status" value="2"/>
</dbReference>
<proteinExistence type="predicted"/>
<dbReference type="Pfam" id="PF24809">
    <property type="entry name" value="DUF7708"/>
    <property type="match status" value="1"/>
</dbReference>
<dbReference type="InterPro" id="IPR036770">
    <property type="entry name" value="Ankyrin_rpt-contain_sf"/>
</dbReference>
<dbReference type="InterPro" id="IPR027417">
    <property type="entry name" value="P-loop_NTPase"/>
</dbReference>
<feature type="repeat" description="ANK" evidence="2">
    <location>
        <begin position="950"/>
        <end position="985"/>
    </location>
</feature>
<dbReference type="PANTHER" id="PTHR10039:SF16">
    <property type="entry name" value="GPI INOSITOL-DEACYLASE"/>
    <property type="match status" value="1"/>
</dbReference>
<dbReference type="SMART" id="SM00248">
    <property type="entry name" value="ANK"/>
    <property type="match status" value="11"/>
</dbReference>
<accession>A0A4U0Y4A6</accession>
<dbReference type="SUPFAM" id="SSF52540">
    <property type="entry name" value="P-loop containing nucleoside triphosphate hydrolases"/>
    <property type="match status" value="1"/>
</dbReference>
<dbReference type="Pfam" id="PF12796">
    <property type="entry name" value="Ank_2"/>
    <property type="match status" value="3"/>
</dbReference>
<protein>
    <submittedName>
        <fullName evidence="5">Uncharacterized protein</fullName>
    </submittedName>
</protein>
<dbReference type="Pfam" id="PF00023">
    <property type="entry name" value="Ank"/>
    <property type="match status" value="1"/>
</dbReference>
<dbReference type="Gene3D" id="3.40.50.300">
    <property type="entry name" value="P-loop containing nucleotide triphosphate hydrolases"/>
    <property type="match status" value="1"/>
</dbReference>
<evidence type="ECO:0000313" key="5">
    <source>
        <dbReference type="EMBL" id="TKA82405.1"/>
    </source>
</evidence>
<evidence type="ECO:0000256" key="1">
    <source>
        <dbReference type="ARBA" id="ARBA00022737"/>
    </source>
</evidence>
<evidence type="ECO:0000313" key="6">
    <source>
        <dbReference type="Proteomes" id="UP000308768"/>
    </source>
</evidence>
<evidence type="ECO:0000259" key="4">
    <source>
        <dbReference type="Pfam" id="PF24883"/>
    </source>
</evidence>
<feature type="repeat" description="ANK" evidence="2">
    <location>
        <begin position="802"/>
        <end position="834"/>
    </location>
</feature>
<dbReference type="EMBL" id="NAJN01000001">
    <property type="protein sequence ID" value="TKA82405.1"/>
    <property type="molecule type" value="Genomic_DNA"/>
</dbReference>
<feature type="repeat" description="ANK" evidence="2">
    <location>
        <begin position="771"/>
        <end position="803"/>
    </location>
</feature>
<reference evidence="5 6" key="1">
    <citation type="submission" date="2017-03" db="EMBL/GenBank/DDBJ databases">
        <title>Genomes of endolithic fungi from Antarctica.</title>
        <authorList>
            <person name="Coleine C."/>
            <person name="Masonjones S."/>
            <person name="Stajich J.E."/>
        </authorList>
    </citation>
    <scope>NUCLEOTIDE SEQUENCE [LARGE SCALE GENOMIC DNA]</scope>
    <source>
        <strain evidence="5 6">CCFEE 5187</strain>
    </source>
</reference>
<dbReference type="PANTHER" id="PTHR10039">
    <property type="entry name" value="AMELOGENIN"/>
    <property type="match status" value="1"/>
</dbReference>
<feature type="domain" description="Nephrocystin 3-like N-terminal" evidence="4">
    <location>
        <begin position="267"/>
        <end position="414"/>
    </location>
</feature>
<keyword evidence="2" id="KW-0040">ANK repeat</keyword>
<dbReference type="PROSITE" id="PS50297">
    <property type="entry name" value="ANK_REP_REGION"/>
    <property type="match status" value="6"/>
</dbReference>
<dbReference type="Pfam" id="PF24883">
    <property type="entry name" value="NPHP3_N"/>
    <property type="match status" value="1"/>
</dbReference>
<keyword evidence="6" id="KW-1185">Reference proteome</keyword>
<dbReference type="STRING" id="331657.A0A4U0Y4A6"/>
<dbReference type="Proteomes" id="UP000308768">
    <property type="component" value="Unassembled WGS sequence"/>
</dbReference>
<dbReference type="PROSITE" id="PS50088">
    <property type="entry name" value="ANK_REPEAT"/>
    <property type="match status" value="9"/>
</dbReference>
<gene>
    <name evidence="5" type="ORF">B0A49_00003</name>
</gene>
<evidence type="ECO:0000256" key="2">
    <source>
        <dbReference type="PROSITE-ProRule" id="PRU00023"/>
    </source>
</evidence>
<comment type="caution">
    <text evidence="5">The sequence shown here is derived from an EMBL/GenBank/DDBJ whole genome shotgun (WGS) entry which is preliminary data.</text>
</comment>
<feature type="domain" description="DUF7708" evidence="3">
    <location>
        <begin position="41"/>
        <end position="179"/>
    </location>
</feature>
<dbReference type="InterPro" id="IPR002110">
    <property type="entry name" value="Ankyrin_rpt"/>
</dbReference>
<evidence type="ECO:0000259" key="3">
    <source>
        <dbReference type="Pfam" id="PF24809"/>
    </source>
</evidence>
<feature type="repeat" description="ANK" evidence="2">
    <location>
        <begin position="1129"/>
        <end position="1161"/>
    </location>
</feature>